<evidence type="ECO:0000313" key="6">
    <source>
        <dbReference type="Proteomes" id="UP001345013"/>
    </source>
</evidence>
<dbReference type="CDD" id="cd12148">
    <property type="entry name" value="fungal_TF_MHR"/>
    <property type="match status" value="1"/>
</dbReference>
<evidence type="ECO:0000256" key="4">
    <source>
        <dbReference type="SAM" id="Phobius"/>
    </source>
</evidence>
<proteinExistence type="predicted"/>
<evidence type="ECO:0000313" key="5">
    <source>
        <dbReference type="EMBL" id="KAK5072276.1"/>
    </source>
</evidence>
<keyword evidence="3" id="KW-0539">Nucleus</keyword>
<dbReference type="InterPro" id="IPR051127">
    <property type="entry name" value="Fungal_SecMet_Regulators"/>
</dbReference>
<keyword evidence="1" id="KW-0805">Transcription regulation</keyword>
<name>A0ABR0JTW1_9EURO</name>
<evidence type="ECO:0000256" key="1">
    <source>
        <dbReference type="ARBA" id="ARBA00023015"/>
    </source>
</evidence>
<keyword evidence="2" id="KW-0804">Transcription</keyword>
<keyword evidence="4" id="KW-1133">Transmembrane helix</keyword>
<evidence type="ECO:0008006" key="7">
    <source>
        <dbReference type="Google" id="ProtNLM"/>
    </source>
</evidence>
<gene>
    <name evidence="5" type="ORF">LTR24_010480</name>
</gene>
<reference evidence="5 6" key="1">
    <citation type="submission" date="2023-08" db="EMBL/GenBank/DDBJ databases">
        <title>Black Yeasts Isolated from many extreme environments.</title>
        <authorList>
            <person name="Coleine C."/>
            <person name="Stajich J.E."/>
            <person name="Selbmann L."/>
        </authorList>
    </citation>
    <scope>NUCLEOTIDE SEQUENCE [LARGE SCALE GENOMIC DNA]</scope>
    <source>
        <strain evidence="5 6">CCFEE 5885</strain>
    </source>
</reference>
<keyword evidence="4" id="KW-0812">Transmembrane</keyword>
<evidence type="ECO:0000256" key="2">
    <source>
        <dbReference type="ARBA" id="ARBA00023163"/>
    </source>
</evidence>
<evidence type="ECO:0000256" key="3">
    <source>
        <dbReference type="ARBA" id="ARBA00023242"/>
    </source>
</evidence>
<protein>
    <recommendedName>
        <fullName evidence="7">Transcription factor domain-containing protein</fullName>
    </recommendedName>
</protein>
<organism evidence="5 6">
    <name type="scientific">Lithohypha guttulata</name>
    <dbReference type="NCBI Taxonomy" id="1690604"/>
    <lineage>
        <taxon>Eukaryota</taxon>
        <taxon>Fungi</taxon>
        <taxon>Dikarya</taxon>
        <taxon>Ascomycota</taxon>
        <taxon>Pezizomycotina</taxon>
        <taxon>Eurotiomycetes</taxon>
        <taxon>Chaetothyriomycetidae</taxon>
        <taxon>Chaetothyriales</taxon>
        <taxon>Trichomeriaceae</taxon>
        <taxon>Lithohypha</taxon>
    </lineage>
</organism>
<dbReference type="EMBL" id="JAVRRG010000336">
    <property type="protein sequence ID" value="KAK5072276.1"/>
    <property type="molecule type" value="Genomic_DNA"/>
</dbReference>
<comment type="caution">
    <text evidence="5">The sequence shown here is derived from an EMBL/GenBank/DDBJ whole genome shotgun (WGS) entry which is preliminary data.</text>
</comment>
<accession>A0ABR0JTW1</accession>
<dbReference type="Proteomes" id="UP001345013">
    <property type="component" value="Unassembled WGS sequence"/>
</dbReference>
<feature type="transmembrane region" description="Helical" evidence="4">
    <location>
        <begin position="68"/>
        <end position="86"/>
    </location>
</feature>
<sequence>MAKIAIVVNKFLRDIYTSTEKPANTYEKYLHMLEDWSSALPPNLRYFPNHPAGKTKPNFATKDELSSLYLEMFYLAAVLVLTRPLLLRDVRSRSTRGASTLALNLRVFAQTCTDAAIQIGHVSAQMVPQGFICKKSWLASTIIYHACLVLLLDLSVRESHVRWSLNSAQEQTRYQLKKQGLQSCIEVLSYCATNSAEAQRLVETVKIFQRLLGGQEPPTFDLLQENFLPAFTQPDSSSVPSSSSWYGNLSAMNFTDQSALRSSSSHGSEGMAGTDLGTLAAFSSRSSCESALPSDSSFSTTYSLDKACGDMSRLLYGTGLEFSGADQSGQLPVTPQHFQGFLRRIPNYQDHQEAYQYQDSSFGTG</sequence>
<keyword evidence="6" id="KW-1185">Reference proteome</keyword>
<dbReference type="PANTHER" id="PTHR47424">
    <property type="entry name" value="REGULATORY PROTEIN GAL4"/>
    <property type="match status" value="1"/>
</dbReference>
<dbReference type="PANTHER" id="PTHR47424:SF9">
    <property type="entry name" value="TAH-2"/>
    <property type="match status" value="1"/>
</dbReference>
<keyword evidence="4" id="KW-0472">Membrane</keyword>